<evidence type="ECO:0008006" key="3">
    <source>
        <dbReference type="Google" id="ProtNLM"/>
    </source>
</evidence>
<dbReference type="InterPro" id="IPR053154">
    <property type="entry name" value="c-di-AMP_regulator"/>
</dbReference>
<comment type="caution">
    <text evidence="1">The sequence shown here is derived from an EMBL/GenBank/DDBJ whole genome shotgun (WGS) entry which is preliminary data.</text>
</comment>
<accession>A0A7X8SM99</accession>
<dbReference type="Proteomes" id="UP000585050">
    <property type="component" value="Unassembled WGS sequence"/>
</dbReference>
<keyword evidence="2" id="KW-1185">Reference proteome</keyword>
<dbReference type="PANTHER" id="PTHR37804:SF1">
    <property type="entry name" value="CDAA REGULATORY PROTEIN CDAR"/>
    <property type="match status" value="1"/>
</dbReference>
<name>A0A7X8SM99_9BACT</name>
<organism evidence="1 2">
    <name type="scientific">Flammeovirga agarivorans</name>
    <dbReference type="NCBI Taxonomy" id="2726742"/>
    <lineage>
        <taxon>Bacteria</taxon>
        <taxon>Pseudomonadati</taxon>
        <taxon>Bacteroidota</taxon>
        <taxon>Cytophagia</taxon>
        <taxon>Cytophagales</taxon>
        <taxon>Flammeovirgaceae</taxon>
        <taxon>Flammeovirga</taxon>
    </lineage>
</organism>
<sequence length="347" mass="39755">MPDRKYHIPDFKKLVEWAEEQLNLLIEDNSFLQDIKRWDWSAMMVCLTTAFIFWIFHSLNEDHTSTIEIPVKVKISEDNVVALQEPPNHVSVNATGNGWTLLSKSLGMGNSKLNINLEDPVSVKYIAGKFLLKELSQVLKGLKVNYIVEDTLAFDYDTLTNKKLAVKIDTTSFHFQNGYKRVGAVKVVPDSIIFRGPSTELSHFPSDLKLSSEDADPIAENLNEYIPVRIPVDNEKSLIVSQYDEVKVSFDVSYFISTTEKTKLFKVNFPDIEESTDSIFLLQPKDVYISYIIREDLINSVDTIPVVVDYKDIDWNDSTVTPKVFVEDFYENIILSPKKLRVIKTTR</sequence>
<dbReference type="EMBL" id="JABAIL010000005">
    <property type="protein sequence ID" value="NLR92770.1"/>
    <property type="molecule type" value="Genomic_DNA"/>
</dbReference>
<dbReference type="PANTHER" id="PTHR37804">
    <property type="entry name" value="CDAA REGULATORY PROTEIN CDAR"/>
    <property type="match status" value="1"/>
</dbReference>
<protein>
    <recommendedName>
        <fullName evidence="3">YbbR-like protein</fullName>
    </recommendedName>
</protein>
<proteinExistence type="predicted"/>
<evidence type="ECO:0000313" key="2">
    <source>
        <dbReference type="Proteomes" id="UP000585050"/>
    </source>
</evidence>
<gene>
    <name evidence="1" type="ORF">HGP29_16240</name>
</gene>
<evidence type="ECO:0000313" key="1">
    <source>
        <dbReference type="EMBL" id="NLR92770.1"/>
    </source>
</evidence>
<dbReference type="RefSeq" id="WP_168883490.1">
    <property type="nucleotide sequence ID" value="NZ_JABAIL010000005.1"/>
</dbReference>
<reference evidence="1 2" key="1">
    <citation type="submission" date="2020-04" db="EMBL/GenBank/DDBJ databases">
        <title>Flammeovirga sp. SR4, a novel species isolated from seawater.</title>
        <authorList>
            <person name="Wang X."/>
        </authorList>
    </citation>
    <scope>NUCLEOTIDE SEQUENCE [LARGE SCALE GENOMIC DNA]</scope>
    <source>
        <strain evidence="1 2">SR4</strain>
    </source>
</reference>
<dbReference type="AlphaFoldDB" id="A0A7X8SM99"/>